<dbReference type="EMBL" id="JASUXU010000086">
    <property type="protein sequence ID" value="KAK0308676.1"/>
    <property type="molecule type" value="Genomic_DNA"/>
</dbReference>
<dbReference type="InterPro" id="IPR003689">
    <property type="entry name" value="ZIP"/>
</dbReference>
<dbReference type="InterPro" id="IPR017945">
    <property type="entry name" value="DHBP_synth_RibB-like_a/b_dom"/>
</dbReference>
<dbReference type="SUPFAM" id="SSF55821">
    <property type="entry name" value="YrdC/RibB"/>
    <property type="match status" value="1"/>
</dbReference>
<feature type="region of interest" description="Disordered" evidence="10">
    <location>
        <begin position="138"/>
        <end position="190"/>
    </location>
</feature>
<evidence type="ECO:0000313" key="13">
    <source>
        <dbReference type="EMBL" id="KAK0308676.1"/>
    </source>
</evidence>
<proteinExistence type="inferred from homology"/>
<evidence type="ECO:0000256" key="2">
    <source>
        <dbReference type="ARBA" id="ARBA00006939"/>
    </source>
</evidence>
<dbReference type="Gene3D" id="3.40.50.11030">
    <property type="entry name" value="Threonylcarbamoyl-AMP synthase, C-terminal domain"/>
    <property type="match status" value="1"/>
</dbReference>
<evidence type="ECO:0000256" key="7">
    <source>
        <dbReference type="ARBA" id="ARBA00023065"/>
    </source>
</evidence>
<keyword evidence="5 9" id="KW-0812">Transmembrane</keyword>
<dbReference type="InterPro" id="IPR006070">
    <property type="entry name" value="Sua5-like_dom"/>
</dbReference>
<reference evidence="13" key="1">
    <citation type="submission" date="2021-12" db="EMBL/GenBank/DDBJ databases">
        <title>Black yeast isolated from Biological Soil Crust.</title>
        <authorList>
            <person name="Kurbessoian T."/>
        </authorList>
    </citation>
    <scope>NUCLEOTIDE SEQUENCE</scope>
    <source>
        <strain evidence="13">CCFEE 5208</strain>
    </source>
</reference>
<accession>A0AAN6F7U7</accession>
<evidence type="ECO:0000256" key="9">
    <source>
        <dbReference type="RuleBase" id="RU362088"/>
    </source>
</evidence>
<keyword evidence="7 9" id="KW-0406">Ion transport</keyword>
<evidence type="ECO:0000256" key="8">
    <source>
        <dbReference type="ARBA" id="ARBA00023136"/>
    </source>
</evidence>
<comment type="subcellular location">
    <subcellularLocation>
        <location evidence="1 9">Membrane</location>
        <topology evidence="1 9">Multi-pass membrane protein</topology>
    </subcellularLocation>
</comment>
<evidence type="ECO:0000259" key="11">
    <source>
        <dbReference type="Pfam" id="PF01300"/>
    </source>
</evidence>
<feature type="transmembrane region" description="Helical" evidence="9">
    <location>
        <begin position="302"/>
        <end position="326"/>
    </location>
</feature>
<evidence type="ECO:0000256" key="1">
    <source>
        <dbReference type="ARBA" id="ARBA00004141"/>
    </source>
</evidence>
<dbReference type="AlphaFoldDB" id="A0AAN6F7U7"/>
<evidence type="ECO:0000313" key="14">
    <source>
        <dbReference type="Proteomes" id="UP001168146"/>
    </source>
</evidence>
<gene>
    <name evidence="13" type="primary">ZRT2_2</name>
    <name evidence="13" type="ORF">LTR82_015488</name>
</gene>
<evidence type="ECO:0000256" key="10">
    <source>
        <dbReference type="SAM" id="MobiDB-lite"/>
    </source>
</evidence>
<feature type="domain" description="Threonylcarbamoyl-AMP synthase C-terminal" evidence="12">
    <location>
        <begin position="424"/>
        <end position="620"/>
    </location>
</feature>
<feature type="transmembrane region" description="Helical" evidence="9">
    <location>
        <begin position="49"/>
        <end position="72"/>
    </location>
</feature>
<dbReference type="Pfam" id="PF02535">
    <property type="entry name" value="Zip"/>
    <property type="match status" value="1"/>
</dbReference>
<dbReference type="GO" id="GO:0071578">
    <property type="term" value="P:zinc ion import across plasma membrane"/>
    <property type="evidence" value="ECO:0007669"/>
    <property type="project" value="TreeGrafter"/>
</dbReference>
<dbReference type="PANTHER" id="PTHR11040:SF69">
    <property type="entry name" value="ZINC-REGULATED TRANSPORTER 2"/>
    <property type="match status" value="1"/>
</dbReference>
<dbReference type="InterPro" id="IPR038385">
    <property type="entry name" value="Sua5/YwlC_C"/>
</dbReference>
<dbReference type="Pfam" id="PF01300">
    <property type="entry name" value="Sua5_yciO_yrdC"/>
    <property type="match status" value="1"/>
</dbReference>
<dbReference type="GO" id="GO:0003725">
    <property type="term" value="F:double-stranded RNA binding"/>
    <property type="evidence" value="ECO:0007669"/>
    <property type="project" value="InterPro"/>
</dbReference>
<feature type="compositionally biased region" description="Basic and acidic residues" evidence="10">
    <location>
        <begin position="160"/>
        <end position="170"/>
    </location>
</feature>
<dbReference type="InterPro" id="IPR005145">
    <property type="entry name" value="Sua5_C"/>
</dbReference>
<organism evidence="13 14">
    <name type="scientific">Friedmanniomyces endolithicus</name>
    <dbReference type="NCBI Taxonomy" id="329885"/>
    <lineage>
        <taxon>Eukaryota</taxon>
        <taxon>Fungi</taxon>
        <taxon>Dikarya</taxon>
        <taxon>Ascomycota</taxon>
        <taxon>Pezizomycotina</taxon>
        <taxon>Dothideomycetes</taxon>
        <taxon>Dothideomycetidae</taxon>
        <taxon>Mycosphaerellales</taxon>
        <taxon>Teratosphaeriaceae</taxon>
        <taxon>Friedmanniomyces</taxon>
    </lineage>
</organism>
<dbReference type="Proteomes" id="UP001168146">
    <property type="component" value="Unassembled WGS sequence"/>
</dbReference>
<comment type="similarity">
    <text evidence="2 9">Belongs to the ZIP transporter (TC 2.A.5) family.</text>
</comment>
<dbReference type="GO" id="GO:0000007">
    <property type="term" value="F:low-affinity zinc ion transmembrane transporter activity"/>
    <property type="evidence" value="ECO:0007669"/>
    <property type="project" value="TreeGrafter"/>
</dbReference>
<evidence type="ECO:0000256" key="3">
    <source>
        <dbReference type="ARBA" id="ARBA00015492"/>
    </source>
</evidence>
<keyword evidence="8 9" id="KW-0472">Membrane</keyword>
<dbReference type="Pfam" id="PF03481">
    <property type="entry name" value="Sua5_C"/>
    <property type="match status" value="1"/>
</dbReference>
<comment type="caution">
    <text evidence="13">The sequence shown here is derived from an EMBL/GenBank/DDBJ whole genome shotgun (WGS) entry which is preliminary data.</text>
</comment>
<feature type="transmembrane region" description="Helical" evidence="9">
    <location>
        <begin position="92"/>
        <end position="111"/>
    </location>
</feature>
<feature type="domain" description="YrdC-like" evidence="11">
    <location>
        <begin position="357"/>
        <end position="422"/>
    </location>
</feature>
<evidence type="ECO:0000256" key="5">
    <source>
        <dbReference type="ARBA" id="ARBA00022692"/>
    </source>
</evidence>
<sequence length="626" mass="66614">MSTCVGGNDYDGKIGPRISAIFVILAGSFLGAWFPVYASRHKGVAIPGWAFFIAKYFGSGVIVATAFIHLLAPANSALTNPCLTGPITDYSWVEGICLIVIFLMFIIELMTMRYATFGHEHDHPHTPHNHDVELAHQARSKKEDEALPTPDCSNPGLLKSEADPAPRRDSCAGPHVPGDDHLSHSRAHAHTSAEKTFDPDSYAAQMTAIAILEFGVVFHSIFIGLTLAVAGAEFSTLYVVLVFHQTFEGLALGTLLASIEWPARRKWTPYVLGAAYAVSTPTALAIGLGVRTTFAPGSQRTLIVNGVFDAVSAGILIYTGLIELMAHEFMFSEYMQKAPIGEVLAAIGSNASDSALRRARASINAPSHLLPPHSLIEDAVEHVAFDLNGRIETILDGGPCDVGVESTVVDGLCDPPLILRPGGVSAEQLRSCAGWENVQVGYKNAAETAGSQPRAPGMKYRHYSPRAPVVLFEAGAGAPTVEQMRGYLGGNAKLGVIRTRCWTINAGDDGRLISTSGPIQNGQTSVQREEPGGFVGLLATIRSTPQPSRTITAHNIPAKSSLFELLDLALGPDTAGIARGVFAALRELDKRDVDAILVEGIDDTEGTTAAAVMNRLRKAAEVNVAG</sequence>
<feature type="transmembrane region" description="Helical" evidence="9">
    <location>
        <begin position="270"/>
        <end position="290"/>
    </location>
</feature>
<dbReference type="InterPro" id="IPR004698">
    <property type="entry name" value="Zn/Fe_permease_fun/pln"/>
</dbReference>
<dbReference type="Gene3D" id="3.90.870.10">
    <property type="entry name" value="DHBP synthase"/>
    <property type="match status" value="1"/>
</dbReference>
<evidence type="ECO:0000259" key="12">
    <source>
        <dbReference type="Pfam" id="PF03481"/>
    </source>
</evidence>
<keyword evidence="6 9" id="KW-1133">Transmembrane helix</keyword>
<feature type="transmembrane region" description="Helical" evidence="9">
    <location>
        <begin position="18"/>
        <end position="37"/>
    </location>
</feature>
<dbReference type="PANTHER" id="PTHR11040">
    <property type="entry name" value="ZINC/IRON TRANSPORTER"/>
    <property type="match status" value="1"/>
</dbReference>
<name>A0AAN6F7U7_9PEZI</name>
<protein>
    <recommendedName>
        <fullName evidence="3">Threonylcarbamoyl-AMP synthase</fullName>
    </recommendedName>
</protein>
<evidence type="ECO:0000256" key="4">
    <source>
        <dbReference type="ARBA" id="ARBA00022448"/>
    </source>
</evidence>
<keyword evidence="4 9" id="KW-0813">Transport</keyword>
<dbReference type="GO" id="GO:0005886">
    <property type="term" value="C:plasma membrane"/>
    <property type="evidence" value="ECO:0007669"/>
    <property type="project" value="TreeGrafter"/>
</dbReference>
<feature type="transmembrane region" description="Helical" evidence="9">
    <location>
        <begin position="209"/>
        <end position="230"/>
    </location>
</feature>
<comment type="caution">
    <text evidence="9">Lacks conserved residue(s) required for the propagation of feature annotation.</text>
</comment>
<dbReference type="NCBIfam" id="TIGR00820">
    <property type="entry name" value="zip"/>
    <property type="match status" value="1"/>
</dbReference>
<evidence type="ECO:0000256" key="6">
    <source>
        <dbReference type="ARBA" id="ARBA00022989"/>
    </source>
</evidence>